<keyword evidence="3" id="KW-1185">Reference proteome</keyword>
<name>A0A369WR51_9GAMM</name>
<dbReference type="OrthoDB" id="9813158at2"/>
<feature type="domain" description="Thioesterase" evidence="1">
    <location>
        <begin position="99"/>
        <end position="170"/>
    </location>
</feature>
<organism evidence="2 3">
    <name type="scientific">Motiliproteus coralliicola</name>
    <dbReference type="NCBI Taxonomy" id="2283196"/>
    <lineage>
        <taxon>Bacteria</taxon>
        <taxon>Pseudomonadati</taxon>
        <taxon>Pseudomonadota</taxon>
        <taxon>Gammaproteobacteria</taxon>
        <taxon>Oceanospirillales</taxon>
        <taxon>Oceanospirillaceae</taxon>
        <taxon>Motiliproteus</taxon>
    </lineage>
</organism>
<evidence type="ECO:0000313" key="3">
    <source>
        <dbReference type="Proteomes" id="UP000253769"/>
    </source>
</evidence>
<dbReference type="Proteomes" id="UP000253769">
    <property type="component" value="Unassembled WGS sequence"/>
</dbReference>
<dbReference type="SUPFAM" id="SSF54637">
    <property type="entry name" value="Thioesterase/thiol ester dehydrase-isomerase"/>
    <property type="match status" value="1"/>
</dbReference>
<gene>
    <name evidence="2" type="ORF">DV711_10405</name>
</gene>
<accession>A0A369WR51</accession>
<comment type="caution">
    <text evidence="2">The sequence shown here is derived from an EMBL/GenBank/DDBJ whole genome shotgun (WGS) entry which is preliminary data.</text>
</comment>
<sequence>MDAEVAGVMSARLDPLLASASTTLTPPANPPKQPERIGSLPSLRDAIFVIQQQQQPELLLATLPYAQLLGMKAFYQEGELVLHLPTNKSNIGNPTLPALHGGAIAGFMEMSAVVHLLMSMESVRIPRVVDFSIDYVRAGRLEDTYVSCSVVRQGNKLVNVAITAWQQDRHNPIATARAHFLVD</sequence>
<dbReference type="Gene3D" id="3.10.129.10">
    <property type="entry name" value="Hotdog Thioesterase"/>
    <property type="match status" value="1"/>
</dbReference>
<evidence type="ECO:0000313" key="2">
    <source>
        <dbReference type="EMBL" id="RDE23084.1"/>
    </source>
</evidence>
<dbReference type="InterPro" id="IPR006683">
    <property type="entry name" value="Thioestr_dom"/>
</dbReference>
<dbReference type="GO" id="GO:0016790">
    <property type="term" value="F:thiolester hydrolase activity"/>
    <property type="evidence" value="ECO:0007669"/>
    <property type="project" value="UniProtKB-ARBA"/>
</dbReference>
<dbReference type="Pfam" id="PF03061">
    <property type="entry name" value="4HBT"/>
    <property type="match status" value="1"/>
</dbReference>
<dbReference type="CDD" id="cd03443">
    <property type="entry name" value="PaaI_thioesterase"/>
    <property type="match status" value="1"/>
</dbReference>
<proteinExistence type="predicted"/>
<dbReference type="AlphaFoldDB" id="A0A369WR51"/>
<dbReference type="EMBL" id="QQOH01000002">
    <property type="protein sequence ID" value="RDE23084.1"/>
    <property type="molecule type" value="Genomic_DNA"/>
</dbReference>
<protein>
    <submittedName>
        <fullName evidence="2">PaaI family thioesterase</fullName>
    </submittedName>
</protein>
<dbReference type="InterPro" id="IPR029069">
    <property type="entry name" value="HotDog_dom_sf"/>
</dbReference>
<evidence type="ECO:0000259" key="1">
    <source>
        <dbReference type="Pfam" id="PF03061"/>
    </source>
</evidence>
<reference evidence="2 3" key="1">
    <citation type="submission" date="2018-07" db="EMBL/GenBank/DDBJ databases">
        <title>Motiliproteus coralliicola sp. nov., a bacterium isolated from Coral.</title>
        <authorList>
            <person name="Wang G."/>
        </authorList>
    </citation>
    <scope>NUCLEOTIDE SEQUENCE [LARGE SCALE GENOMIC DNA]</scope>
    <source>
        <strain evidence="2 3">C34</strain>
    </source>
</reference>